<dbReference type="AlphaFoldDB" id="A0A0P9DDA7"/>
<evidence type="ECO:0000313" key="1">
    <source>
        <dbReference type="EMBL" id="KPV47956.1"/>
    </source>
</evidence>
<accession>A0A0P9DDA7</accession>
<evidence type="ECO:0008006" key="3">
    <source>
        <dbReference type="Google" id="ProtNLM"/>
    </source>
</evidence>
<feature type="non-terminal residue" evidence="1">
    <location>
        <position position="1"/>
    </location>
</feature>
<reference evidence="1 2" key="1">
    <citation type="submission" date="2015-09" db="EMBL/GenBank/DDBJ databases">
        <title>Draft genome sequence of Kouleothrix aurantiaca JCM 19913.</title>
        <authorList>
            <person name="Hemp J."/>
        </authorList>
    </citation>
    <scope>NUCLEOTIDE SEQUENCE [LARGE SCALE GENOMIC DNA]</scope>
    <source>
        <strain evidence="1 2">COM-B</strain>
    </source>
</reference>
<dbReference type="Proteomes" id="UP000050509">
    <property type="component" value="Unassembled WGS sequence"/>
</dbReference>
<proteinExistence type="predicted"/>
<sequence length="158" mass="16396">YMCFSALWSSDGSQVICSSYGAFNGQPALWSLPPTGGEPKILLASGKDNGQADVFSPVAAGDKILAFVGQNTASGQNISYTLQQIDAAGKASKLRDEEFDSTAVIWSAWAPDASGIVIQRAGSDPNQNTFVFLPASDAAAIELKLRGQGTPVWGAPGA</sequence>
<evidence type="ECO:0000313" key="2">
    <source>
        <dbReference type="Proteomes" id="UP000050509"/>
    </source>
</evidence>
<gene>
    <name evidence="1" type="ORF">SE17_40670</name>
</gene>
<protein>
    <recommendedName>
        <fullName evidence="3">Translocation protein TolB</fullName>
    </recommendedName>
</protein>
<name>A0A0P9DDA7_9CHLR</name>
<dbReference type="Gene3D" id="2.120.10.30">
    <property type="entry name" value="TolB, C-terminal domain"/>
    <property type="match status" value="1"/>
</dbReference>
<comment type="caution">
    <text evidence="1">The sequence shown here is derived from an EMBL/GenBank/DDBJ whole genome shotgun (WGS) entry which is preliminary data.</text>
</comment>
<keyword evidence="2" id="KW-1185">Reference proteome</keyword>
<dbReference type="InterPro" id="IPR011042">
    <property type="entry name" value="6-blade_b-propeller_TolB-like"/>
</dbReference>
<dbReference type="SUPFAM" id="SSF69304">
    <property type="entry name" value="Tricorn protease N-terminal domain"/>
    <property type="match status" value="1"/>
</dbReference>
<dbReference type="EMBL" id="LJCR01003078">
    <property type="protein sequence ID" value="KPV47956.1"/>
    <property type="molecule type" value="Genomic_DNA"/>
</dbReference>
<organism evidence="1 2">
    <name type="scientific">Kouleothrix aurantiaca</name>
    <dbReference type="NCBI Taxonomy" id="186479"/>
    <lineage>
        <taxon>Bacteria</taxon>
        <taxon>Bacillati</taxon>
        <taxon>Chloroflexota</taxon>
        <taxon>Chloroflexia</taxon>
        <taxon>Chloroflexales</taxon>
        <taxon>Roseiflexineae</taxon>
        <taxon>Roseiflexaceae</taxon>
        <taxon>Kouleothrix</taxon>
    </lineage>
</organism>